<reference evidence="2 3" key="1">
    <citation type="submission" date="2013-03" db="EMBL/GenBank/DDBJ databases">
        <title>The Genome Sequence of Cladophialophora yegresii CBS 114405.</title>
        <authorList>
            <consortium name="The Broad Institute Genomics Platform"/>
            <person name="Cuomo C."/>
            <person name="de Hoog S."/>
            <person name="Gorbushina A."/>
            <person name="Walker B."/>
            <person name="Young S.K."/>
            <person name="Zeng Q."/>
            <person name="Gargeya S."/>
            <person name="Fitzgerald M."/>
            <person name="Haas B."/>
            <person name="Abouelleil A."/>
            <person name="Allen A.W."/>
            <person name="Alvarado L."/>
            <person name="Arachchi H.M."/>
            <person name="Berlin A.M."/>
            <person name="Chapman S.B."/>
            <person name="Gainer-Dewar J."/>
            <person name="Goldberg J."/>
            <person name="Griggs A."/>
            <person name="Gujja S."/>
            <person name="Hansen M."/>
            <person name="Howarth C."/>
            <person name="Imamovic A."/>
            <person name="Ireland A."/>
            <person name="Larimer J."/>
            <person name="McCowan C."/>
            <person name="Murphy C."/>
            <person name="Pearson M."/>
            <person name="Poon T.W."/>
            <person name="Priest M."/>
            <person name="Roberts A."/>
            <person name="Saif S."/>
            <person name="Shea T."/>
            <person name="Sisk P."/>
            <person name="Sykes S."/>
            <person name="Wortman J."/>
            <person name="Nusbaum C."/>
            <person name="Birren B."/>
        </authorList>
    </citation>
    <scope>NUCLEOTIDE SEQUENCE [LARGE SCALE GENOMIC DNA]</scope>
    <source>
        <strain evidence="2 3">CBS 114405</strain>
    </source>
</reference>
<comment type="caution">
    <text evidence="2">The sequence shown here is derived from an EMBL/GenBank/DDBJ whole genome shotgun (WGS) entry which is preliminary data.</text>
</comment>
<keyword evidence="3" id="KW-1185">Reference proteome</keyword>
<proteinExistence type="predicted"/>
<dbReference type="EMBL" id="AMGW01000005">
    <property type="protein sequence ID" value="EXJ57023.1"/>
    <property type="molecule type" value="Genomic_DNA"/>
</dbReference>
<evidence type="ECO:0000313" key="3">
    <source>
        <dbReference type="Proteomes" id="UP000019473"/>
    </source>
</evidence>
<dbReference type="AlphaFoldDB" id="W9VNB5"/>
<dbReference type="RefSeq" id="XP_007759557.1">
    <property type="nucleotide sequence ID" value="XM_007761367.1"/>
</dbReference>
<dbReference type="GeneID" id="19181942"/>
<feature type="compositionally biased region" description="Polar residues" evidence="1">
    <location>
        <begin position="16"/>
        <end position="39"/>
    </location>
</feature>
<evidence type="ECO:0000313" key="2">
    <source>
        <dbReference type="EMBL" id="EXJ57023.1"/>
    </source>
</evidence>
<feature type="region of interest" description="Disordered" evidence="1">
    <location>
        <begin position="1"/>
        <end position="39"/>
    </location>
</feature>
<dbReference type="eggNOG" id="ENOG502SBBK">
    <property type="taxonomic scope" value="Eukaryota"/>
</dbReference>
<dbReference type="OrthoDB" id="5399555at2759"/>
<accession>W9VNB5</accession>
<gene>
    <name evidence="2" type="ORF">A1O7_07367</name>
</gene>
<name>W9VNB5_9EURO</name>
<sequence length="148" mass="16176">MSRRSLESQRPIIAPSITSKRTSKRYSTYSASPSFATTNSNCSNSQTLVSGSAAAPATISVSPEVGMAEIRHVTQGLDRLENKHLQQQRFVPSLKKTDELSKLSLGAKVERALGRRMSNQDAVLRVKRPNTKTANSFSIIDEKTALKA</sequence>
<dbReference type="VEuPathDB" id="FungiDB:A1O7_07367"/>
<dbReference type="HOGENOM" id="CLU_125059_1_0_1"/>
<organism evidence="2 3">
    <name type="scientific">Cladophialophora yegresii CBS 114405</name>
    <dbReference type="NCBI Taxonomy" id="1182544"/>
    <lineage>
        <taxon>Eukaryota</taxon>
        <taxon>Fungi</taxon>
        <taxon>Dikarya</taxon>
        <taxon>Ascomycota</taxon>
        <taxon>Pezizomycotina</taxon>
        <taxon>Eurotiomycetes</taxon>
        <taxon>Chaetothyriomycetidae</taxon>
        <taxon>Chaetothyriales</taxon>
        <taxon>Herpotrichiellaceae</taxon>
        <taxon>Cladophialophora</taxon>
    </lineage>
</organism>
<evidence type="ECO:0000256" key="1">
    <source>
        <dbReference type="SAM" id="MobiDB-lite"/>
    </source>
</evidence>
<protein>
    <submittedName>
        <fullName evidence="2">Uncharacterized protein</fullName>
    </submittedName>
</protein>
<dbReference type="Proteomes" id="UP000019473">
    <property type="component" value="Unassembled WGS sequence"/>
</dbReference>